<comment type="caution">
    <text evidence="13">The sequence shown here is derived from an EMBL/GenBank/DDBJ whole genome shotgun (WGS) entry which is preliminary data.</text>
</comment>
<evidence type="ECO:0000256" key="10">
    <source>
        <dbReference type="ARBA" id="ARBA00022989"/>
    </source>
</evidence>
<gene>
    <name evidence="13" type="ORF">AKJ17_02955</name>
</gene>
<name>A0A0M0HSW8_VIBNE</name>
<evidence type="ECO:0000256" key="3">
    <source>
        <dbReference type="ARBA" id="ARBA00007556"/>
    </source>
</evidence>
<dbReference type="InterPro" id="IPR030802">
    <property type="entry name" value="Permease_MalE"/>
</dbReference>
<evidence type="ECO:0000256" key="4">
    <source>
        <dbReference type="ARBA" id="ARBA00011380"/>
    </source>
</evidence>
<dbReference type="PANTHER" id="PTHR30188:SF4">
    <property type="entry name" value="PROTEIN TRIGALACTOSYLDIACYLGLYCEROL 1, CHLOROPLASTIC"/>
    <property type="match status" value="1"/>
</dbReference>
<keyword evidence="8 12" id="KW-0997">Cell inner membrane</keyword>
<evidence type="ECO:0000256" key="11">
    <source>
        <dbReference type="ARBA" id="ARBA00023136"/>
    </source>
</evidence>
<dbReference type="PATRIC" id="fig|693.5.peg.592"/>
<feature type="transmembrane region" description="Helical" evidence="12">
    <location>
        <begin position="242"/>
        <end position="261"/>
    </location>
</feature>
<evidence type="ECO:0000313" key="14">
    <source>
        <dbReference type="Proteomes" id="UP000037515"/>
    </source>
</evidence>
<proteinExistence type="inferred from homology"/>
<evidence type="ECO:0000313" key="13">
    <source>
        <dbReference type="EMBL" id="KOO05159.1"/>
    </source>
</evidence>
<protein>
    <recommendedName>
        <fullName evidence="5">Intermembrane phospholipid transport system permease protein MlaE</fullName>
    </recommendedName>
</protein>
<dbReference type="OrthoDB" id="9806241at2"/>
<comment type="similarity">
    <text evidence="3 12">Belongs to the MlaE permease family.</text>
</comment>
<dbReference type="NCBIfam" id="NF033619">
    <property type="entry name" value="perm_MlaE_1"/>
    <property type="match status" value="1"/>
</dbReference>
<dbReference type="STRING" id="693.AKJ17_02955"/>
<keyword evidence="9 12" id="KW-0812">Transmembrane</keyword>
<evidence type="ECO:0000256" key="2">
    <source>
        <dbReference type="ARBA" id="ARBA00004429"/>
    </source>
</evidence>
<accession>A0A0M0HSW8</accession>
<dbReference type="InterPro" id="IPR053408">
    <property type="entry name" value="MlaE_Permease"/>
</dbReference>
<dbReference type="PANTHER" id="PTHR30188">
    <property type="entry name" value="ABC TRANSPORTER PERMEASE PROTEIN-RELATED"/>
    <property type="match status" value="1"/>
</dbReference>
<evidence type="ECO:0000256" key="7">
    <source>
        <dbReference type="ARBA" id="ARBA00022475"/>
    </source>
</evidence>
<dbReference type="InterPro" id="IPR003453">
    <property type="entry name" value="ABC_MlaE_roteobac"/>
</dbReference>
<comment type="function">
    <text evidence="1">Part of the ABC transporter complex MlaFEDB, which is involved in a phospholipid transport pathway that maintains lipid asymmetry in the outer membrane by retrograde trafficking of phospholipids from the outer membrane to the inner membrane. Probably responsible for the translocation of the substrate across the membrane.</text>
</comment>
<keyword evidence="14" id="KW-1185">Reference proteome</keyword>
<keyword evidence="11 12" id="KW-0472">Membrane</keyword>
<comment type="caution">
    <text evidence="12">Lacks conserved residue(s) required for the propagation of feature annotation.</text>
</comment>
<evidence type="ECO:0000256" key="12">
    <source>
        <dbReference type="RuleBase" id="RU362044"/>
    </source>
</evidence>
<organism evidence="13 14">
    <name type="scientific">Vibrio nereis</name>
    <dbReference type="NCBI Taxonomy" id="693"/>
    <lineage>
        <taxon>Bacteria</taxon>
        <taxon>Pseudomonadati</taxon>
        <taxon>Pseudomonadota</taxon>
        <taxon>Gammaproteobacteria</taxon>
        <taxon>Vibrionales</taxon>
        <taxon>Vibrionaceae</taxon>
        <taxon>Vibrio</taxon>
    </lineage>
</organism>
<evidence type="ECO:0000256" key="8">
    <source>
        <dbReference type="ARBA" id="ARBA00022519"/>
    </source>
</evidence>
<reference evidence="14" key="1">
    <citation type="submission" date="2015-08" db="EMBL/GenBank/DDBJ databases">
        <title>Vibrio galatheae sp. nov., a novel member of the Vibrionaceae family isolated from the Solomon Islands.</title>
        <authorList>
            <person name="Giubergia S."/>
            <person name="Machado H."/>
            <person name="Mateiu R.V."/>
            <person name="Gram L."/>
        </authorList>
    </citation>
    <scope>NUCLEOTIDE SEQUENCE [LARGE SCALE GENOMIC DNA]</scope>
    <source>
        <strain evidence="14">DSM 19584</strain>
    </source>
</reference>
<dbReference type="GO" id="GO:0005548">
    <property type="term" value="F:phospholipid transporter activity"/>
    <property type="evidence" value="ECO:0007669"/>
    <property type="project" value="TreeGrafter"/>
</dbReference>
<keyword evidence="7" id="KW-1003">Cell membrane</keyword>
<comment type="subunit">
    <text evidence="4">The complex is composed of two ATP-binding proteins (MlaF), two transmembrane proteins (MlaE), two cytoplasmic solute-binding proteins (MlaB) and six periplasmic solute-binding proteins (MlaD).</text>
</comment>
<feature type="transmembrane region" description="Helical" evidence="12">
    <location>
        <begin position="147"/>
        <end position="171"/>
    </location>
</feature>
<dbReference type="EMBL" id="LHPJ01000002">
    <property type="protein sequence ID" value="KOO05159.1"/>
    <property type="molecule type" value="Genomic_DNA"/>
</dbReference>
<comment type="subcellular location">
    <subcellularLocation>
        <location evidence="2 12">Cell inner membrane</location>
        <topology evidence="2 12">Multi-pass membrane protein</topology>
    </subcellularLocation>
</comment>
<dbReference type="NCBIfam" id="TIGR00056">
    <property type="entry name" value="MlaE family lipid ABC transporter permease subunit"/>
    <property type="match status" value="1"/>
</dbReference>
<feature type="transmembrane region" description="Helical" evidence="12">
    <location>
        <begin position="59"/>
        <end position="82"/>
    </location>
</feature>
<dbReference type="Proteomes" id="UP000037515">
    <property type="component" value="Unassembled WGS sequence"/>
</dbReference>
<feature type="transmembrane region" description="Helical" evidence="12">
    <location>
        <begin position="102"/>
        <end position="126"/>
    </location>
</feature>
<dbReference type="GO" id="GO:0043190">
    <property type="term" value="C:ATP-binding cassette (ABC) transporter complex"/>
    <property type="evidence" value="ECO:0007669"/>
    <property type="project" value="InterPro"/>
</dbReference>
<evidence type="ECO:0000256" key="1">
    <source>
        <dbReference type="ARBA" id="ARBA00002460"/>
    </source>
</evidence>
<dbReference type="AlphaFoldDB" id="A0A0M0HSW8"/>
<evidence type="ECO:0000256" key="6">
    <source>
        <dbReference type="ARBA" id="ARBA00022448"/>
    </source>
</evidence>
<sequence>MMSELANFVSGTGRRTMSVLQAYGRASLMLFGAIVTRPKPLKNLPLLVKQLYSVGVQSLIIIVLSGLFIGMVLSLQGYVILVDFGAEGALGQMVALSLLRELGPVVTALLFAGRAGSALTAEIGLMKATEQLSSLEMMAVDPLKRVIAPRFWAGVISMPLLAMIFMAVGIWGGQLVGVDWKGIDHGSFWSAMQASVELGQDIGNSMIKSLVFAITVTWIALFNGYDAIPTSAGISQATTRTVVHSSLAVLGLDFVLTALMFGN</sequence>
<dbReference type="Pfam" id="PF02405">
    <property type="entry name" value="MlaE"/>
    <property type="match status" value="1"/>
</dbReference>
<keyword evidence="10 12" id="KW-1133">Transmembrane helix</keyword>
<keyword evidence="6" id="KW-0813">Transport</keyword>
<evidence type="ECO:0000256" key="5">
    <source>
        <dbReference type="ARBA" id="ARBA00020857"/>
    </source>
</evidence>
<evidence type="ECO:0000256" key="9">
    <source>
        <dbReference type="ARBA" id="ARBA00022692"/>
    </source>
</evidence>